<dbReference type="eggNOG" id="COG0801">
    <property type="taxonomic scope" value="Bacteria"/>
</dbReference>
<dbReference type="Proteomes" id="UP000006683">
    <property type="component" value="Chromosome"/>
</dbReference>
<sequence length="164" mass="18460">MATIYISLGSNIEADTHIRRGLDDLARQYHNLIISSVFESEAVGFEGDNFLNLVARAETDQPIGEVVATFKAIEQAHGRQRGAKKFAPRTLDLDLLLYDEVQCQSPVELPRPEIYHNAFVLWPLAELAPDLVPPGQPHTLGALWQAYDKTQQQLWPVPFAWPRS</sequence>
<comment type="pathway">
    <text evidence="1">Cofactor biosynthesis; tetrahydrofolate biosynthesis; 2-amino-4-hydroxy-6-hydroxymethyl-7,8-dihydropteridine diphosphate from 7,8-dihydroneopterin triphosphate: step 4/4.</text>
</comment>
<dbReference type="SUPFAM" id="SSF55083">
    <property type="entry name" value="6-hydroxymethyl-7,8-dihydropterin pyrophosphokinase, HPPK"/>
    <property type="match status" value="1"/>
</dbReference>
<dbReference type="GO" id="GO:0046654">
    <property type="term" value="P:tetrahydrofolate biosynthetic process"/>
    <property type="evidence" value="ECO:0007669"/>
    <property type="project" value="UniProtKB-UniPathway"/>
</dbReference>
<keyword evidence="4" id="KW-0547">Nucleotide-binding</keyword>
<keyword evidence="6" id="KW-0067">ATP-binding</keyword>
<evidence type="ECO:0000256" key="4">
    <source>
        <dbReference type="ARBA" id="ARBA00022741"/>
    </source>
</evidence>
<dbReference type="OrthoDB" id="9790168at2"/>
<evidence type="ECO:0000256" key="3">
    <source>
        <dbReference type="ARBA" id="ARBA00022679"/>
    </source>
</evidence>
<dbReference type="GO" id="GO:0005524">
    <property type="term" value="F:ATP binding"/>
    <property type="evidence" value="ECO:0007669"/>
    <property type="project" value="UniProtKB-KW"/>
</dbReference>
<dbReference type="Gene3D" id="3.30.70.560">
    <property type="entry name" value="7,8-Dihydro-6-hydroxymethylpterin-pyrophosphokinase HPPK"/>
    <property type="match status" value="1"/>
</dbReference>
<evidence type="ECO:0000256" key="2">
    <source>
        <dbReference type="ARBA" id="ARBA00013253"/>
    </source>
</evidence>
<dbReference type="PROSITE" id="PS00794">
    <property type="entry name" value="HPPK"/>
    <property type="match status" value="1"/>
</dbReference>
<accession>E1SWK2</accession>
<dbReference type="EMBL" id="CP002209">
    <property type="protein sequence ID" value="ADN77464.1"/>
    <property type="molecule type" value="Genomic_DNA"/>
</dbReference>
<dbReference type="CDD" id="cd00483">
    <property type="entry name" value="HPPK"/>
    <property type="match status" value="1"/>
</dbReference>
<dbReference type="GeneID" id="67183480"/>
<gene>
    <name evidence="9" type="ordered locus">Fbal_3265</name>
</gene>
<dbReference type="Pfam" id="PF01288">
    <property type="entry name" value="HPPK"/>
    <property type="match status" value="1"/>
</dbReference>
<keyword evidence="5 9" id="KW-0418">Kinase</keyword>
<evidence type="ECO:0000256" key="5">
    <source>
        <dbReference type="ARBA" id="ARBA00022777"/>
    </source>
</evidence>
<evidence type="ECO:0000256" key="1">
    <source>
        <dbReference type="ARBA" id="ARBA00005051"/>
    </source>
</evidence>
<dbReference type="HOGENOM" id="CLU_097916_2_2_6"/>
<dbReference type="UniPathway" id="UPA00077">
    <property type="reaction ID" value="UER00155"/>
</dbReference>
<protein>
    <recommendedName>
        <fullName evidence="2">2-amino-4-hydroxy-6-hydroxymethyldihydropteridine diphosphokinase</fullName>
        <ecNumber evidence="2">2.7.6.3</ecNumber>
    </recommendedName>
</protein>
<dbReference type="AlphaFoldDB" id="E1SWK2"/>
<keyword evidence="10" id="KW-1185">Reference proteome</keyword>
<dbReference type="PANTHER" id="PTHR43071:SF2">
    <property type="entry name" value="2-AMINO-4-HYDROXY-6-HYDROXYMETHYLDIHYDROPTERIDINE PYROPHOSPHOKINASE"/>
    <property type="match status" value="1"/>
</dbReference>
<dbReference type="PANTHER" id="PTHR43071">
    <property type="entry name" value="2-AMINO-4-HYDROXY-6-HYDROXYMETHYLDIHYDROPTERIDINE PYROPHOSPHOKINASE"/>
    <property type="match status" value="1"/>
</dbReference>
<evidence type="ECO:0000256" key="7">
    <source>
        <dbReference type="ARBA" id="ARBA00022909"/>
    </source>
</evidence>
<feature type="domain" description="7,8-dihydro-6-hydroxymethylpterin-pyrophosphokinase" evidence="8">
    <location>
        <begin position="85"/>
        <end position="96"/>
    </location>
</feature>
<dbReference type="STRING" id="550540.Fbal_3265"/>
<keyword evidence="3" id="KW-0808">Transferase</keyword>
<name>E1SWK2_FERBD</name>
<dbReference type="KEGG" id="fbl:Fbal_3265"/>
<dbReference type="GO" id="GO:0016301">
    <property type="term" value="F:kinase activity"/>
    <property type="evidence" value="ECO:0007669"/>
    <property type="project" value="UniProtKB-KW"/>
</dbReference>
<dbReference type="GO" id="GO:0046656">
    <property type="term" value="P:folic acid biosynthetic process"/>
    <property type="evidence" value="ECO:0007669"/>
    <property type="project" value="UniProtKB-KW"/>
</dbReference>
<organism evidence="9 10">
    <name type="scientific">Ferrimonas balearica (strain DSM 9799 / CCM 4581 / KCTC 23876 / PAT)</name>
    <dbReference type="NCBI Taxonomy" id="550540"/>
    <lineage>
        <taxon>Bacteria</taxon>
        <taxon>Pseudomonadati</taxon>
        <taxon>Pseudomonadota</taxon>
        <taxon>Gammaproteobacteria</taxon>
        <taxon>Alteromonadales</taxon>
        <taxon>Ferrimonadaceae</taxon>
        <taxon>Ferrimonas</taxon>
    </lineage>
</organism>
<dbReference type="EC" id="2.7.6.3" evidence="2"/>
<evidence type="ECO:0000313" key="10">
    <source>
        <dbReference type="Proteomes" id="UP000006683"/>
    </source>
</evidence>
<reference evidence="9 10" key="1">
    <citation type="journal article" date="2010" name="Stand. Genomic Sci.">
        <title>Complete genome sequence of Ferrimonas balearica type strain (PAT).</title>
        <authorList>
            <person name="Nolan M."/>
            <person name="Sikorski J."/>
            <person name="Davenport K."/>
            <person name="Lucas S."/>
            <person name="Glavina Del Rio T."/>
            <person name="Tice H."/>
            <person name="Cheng J."/>
            <person name="Goodwin L."/>
            <person name="Pitluck S."/>
            <person name="Liolios K."/>
            <person name="Ivanova N."/>
            <person name="Mavromatis K."/>
            <person name="Ovchinnikova G."/>
            <person name="Pati A."/>
            <person name="Chen A."/>
            <person name="Palaniappan K."/>
            <person name="Land M."/>
            <person name="Hauser L."/>
            <person name="Chang Y."/>
            <person name="Jeffries C."/>
            <person name="Tapia R."/>
            <person name="Brettin T."/>
            <person name="Detter J."/>
            <person name="Han C."/>
            <person name="Yasawong M."/>
            <person name="Rohde M."/>
            <person name="Tindall B."/>
            <person name="Goker M."/>
            <person name="Woyke T."/>
            <person name="Bristow J."/>
            <person name="Eisen J."/>
            <person name="Markowitz V."/>
            <person name="Hugenholtz P."/>
            <person name="Kyrpides N."/>
            <person name="Klenk H."/>
            <person name="Lapidus A."/>
        </authorList>
    </citation>
    <scope>NUCLEOTIDE SEQUENCE [LARGE SCALE GENOMIC DNA]</scope>
    <source>
        <strain evidence="10">DSM 9799 / CCM 4581 / KCTC 23876 / PAT</strain>
    </source>
</reference>
<dbReference type="InterPro" id="IPR035907">
    <property type="entry name" value="Hppk_sf"/>
</dbReference>
<evidence type="ECO:0000313" key="9">
    <source>
        <dbReference type="EMBL" id="ADN77464.1"/>
    </source>
</evidence>
<dbReference type="GO" id="GO:0003848">
    <property type="term" value="F:2-amino-4-hydroxy-6-hydroxymethyldihydropteridine diphosphokinase activity"/>
    <property type="evidence" value="ECO:0007669"/>
    <property type="project" value="UniProtKB-EC"/>
</dbReference>
<dbReference type="InterPro" id="IPR000550">
    <property type="entry name" value="Hppk"/>
</dbReference>
<evidence type="ECO:0000256" key="6">
    <source>
        <dbReference type="ARBA" id="ARBA00022840"/>
    </source>
</evidence>
<dbReference type="NCBIfam" id="TIGR01498">
    <property type="entry name" value="folK"/>
    <property type="match status" value="1"/>
</dbReference>
<keyword evidence="7" id="KW-0289">Folate biosynthesis</keyword>
<dbReference type="RefSeq" id="WP_013346770.1">
    <property type="nucleotide sequence ID" value="NC_014541.1"/>
</dbReference>
<proteinExistence type="predicted"/>
<evidence type="ECO:0000259" key="8">
    <source>
        <dbReference type="PROSITE" id="PS00794"/>
    </source>
</evidence>